<feature type="region of interest" description="Disordered" evidence="1">
    <location>
        <begin position="184"/>
        <end position="209"/>
    </location>
</feature>
<gene>
    <name evidence="2" type="ORF">Tci_586192</name>
</gene>
<evidence type="ECO:0008006" key="3">
    <source>
        <dbReference type="Google" id="ProtNLM"/>
    </source>
</evidence>
<feature type="compositionally biased region" description="Polar residues" evidence="1">
    <location>
        <begin position="192"/>
        <end position="209"/>
    </location>
</feature>
<organism evidence="2">
    <name type="scientific">Tanacetum cinerariifolium</name>
    <name type="common">Dalmatian daisy</name>
    <name type="synonym">Chrysanthemum cinerariifolium</name>
    <dbReference type="NCBI Taxonomy" id="118510"/>
    <lineage>
        <taxon>Eukaryota</taxon>
        <taxon>Viridiplantae</taxon>
        <taxon>Streptophyta</taxon>
        <taxon>Embryophyta</taxon>
        <taxon>Tracheophyta</taxon>
        <taxon>Spermatophyta</taxon>
        <taxon>Magnoliopsida</taxon>
        <taxon>eudicotyledons</taxon>
        <taxon>Gunneridae</taxon>
        <taxon>Pentapetalae</taxon>
        <taxon>asterids</taxon>
        <taxon>campanulids</taxon>
        <taxon>Asterales</taxon>
        <taxon>Asteraceae</taxon>
        <taxon>Asteroideae</taxon>
        <taxon>Anthemideae</taxon>
        <taxon>Anthemidinae</taxon>
        <taxon>Tanacetum</taxon>
    </lineage>
</organism>
<comment type="caution">
    <text evidence="2">The sequence shown here is derived from an EMBL/GenBank/DDBJ whole genome shotgun (WGS) entry which is preliminary data.</text>
</comment>
<protein>
    <recommendedName>
        <fullName evidence="3">Integrase, catalytic region, zinc finger, CCHC-type, peptidase aspartic, catalytic</fullName>
    </recommendedName>
</protein>
<accession>A0A699J7C2</accession>
<evidence type="ECO:0000256" key="1">
    <source>
        <dbReference type="SAM" id="MobiDB-lite"/>
    </source>
</evidence>
<name>A0A699J7C2_TANCI</name>
<dbReference type="EMBL" id="BKCJ010375430">
    <property type="protein sequence ID" value="GFA14220.1"/>
    <property type="molecule type" value="Genomic_DNA"/>
</dbReference>
<feature type="region of interest" description="Disordered" evidence="1">
    <location>
        <begin position="123"/>
        <end position="165"/>
    </location>
</feature>
<evidence type="ECO:0000313" key="2">
    <source>
        <dbReference type="EMBL" id="GFA14220.1"/>
    </source>
</evidence>
<proteinExistence type="predicted"/>
<dbReference type="AlphaFoldDB" id="A0A699J7C2"/>
<sequence>MLKVNMEPIALRLLNNRTVHSDYLRLTQEQAVILREVVEHRKSQNPLNNSLEHACKYTKRIQELLILIRQTCPNINNSSDKLVAVTLKNKDKRVRFIKPITSLGNTNTKTSSSSNLVFDKPMLSSAGVKPSTSASGSHPSGNTKKNKIQRPTRITSPHSVDHPTPEVIAPIAKVVALEPVVSTVSPSSTTVNQDAPSPSNSQTTLETQSPVISNDVEEKNHDIDVAHINNDPFFGILILDNDFECSSSDVIPTIVHGTTPNSEHVTE</sequence>
<feature type="compositionally biased region" description="Polar residues" evidence="1">
    <location>
        <begin position="130"/>
        <end position="143"/>
    </location>
</feature>
<reference evidence="2" key="1">
    <citation type="journal article" date="2019" name="Sci. Rep.">
        <title>Draft genome of Tanacetum cinerariifolium, the natural source of mosquito coil.</title>
        <authorList>
            <person name="Yamashiro T."/>
            <person name="Shiraishi A."/>
            <person name="Satake H."/>
            <person name="Nakayama K."/>
        </authorList>
    </citation>
    <scope>NUCLEOTIDE SEQUENCE</scope>
</reference>